<feature type="signal peptide" evidence="1">
    <location>
        <begin position="1"/>
        <end position="24"/>
    </location>
</feature>
<dbReference type="AlphaFoldDB" id="A0A822Y0Z6"/>
<reference evidence="3 4" key="1">
    <citation type="journal article" date="2020" name="Mol. Biol. Evol.">
        <title>Distinct Expression and Methylation Patterns for Genes with Different Fates following a Single Whole-Genome Duplication in Flowering Plants.</title>
        <authorList>
            <person name="Shi T."/>
            <person name="Rahmani R.S."/>
            <person name="Gugger P.F."/>
            <person name="Wang M."/>
            <person name="Li H."/>
            <person name="Zhang Y."/>
            <person name="Li Z."/>
            <person name="Wang Q."/>
            <person name="Van de Peer Y."/>
            <person name="Marchal K."/>
            <person name="Chen J."/>
        </authorList>
    </citation>
    <scope>NUCLEOTIDE SEQUENCE [LARGE SCALE GENOMIC DNA]</scope>
    <source>
        <tissue evidence="3">Leaf</tissue>
    </source>
</reference>
<sequence>MVWGQRILLGMGKLLLRFLTLTLKLPFHRLKLLLIVELGLIESKRCVPLEFQKLLNSLLIASTWPTRNMDYWSTGSALKEVTESRSAATGFSYVCAITSQGEVNYPPCPPHSPLVGLPYLSY</sequence>
<dbReference type="EMBL" id="DUZY01000001">
    <property type="protein sequence ID" value="DAD25514.1"/>
    <property type="molecule type" value="Genomic_DNA"/>
</dbReference>
<evidence type="ECO:0000313" key="2">
    <source>
        <dbReference type="EMBL" id="DAD25514.1"/>
    </source>
</evidence>
<keyword evidence="4" id="KW-1185">Reference proteome</keyword>
<organism evidence="3 4">
    <name type="scientific">Nelumbo nucifera</name>
    <name type="common">Sacred lotus</name>
    <dbReference type="NCBI Taxonomy" id="4432"/>
    <lineage>
        <taxon>Eukaryota</taxon>
        <taxon>Viridiplantae</taxon>
        <taxon>Streptophyta</taxon>
        <taxon>Embryophyta</taxon>
        <taxon>Tracheophyta</taxon>
        <taxon>Spermatophyta</taxon>
        <taxon>Magnoliopsida</taxon>
        <taxon>Proteales</taxon>
        <taxon>Nelumbonaceae</taxon>
        <taxon>Nelumbo</taxon>
    </lineage>
</organism>
<name>A0A822Y0Z6_NELNU</name>
<evidence type="ECO:0000256" key="1">
    <source>
        <dbReference type="SAM" id="SignalP"/>
    </source>
</evidence>
<dbReference type="Proteomes" id="UP000607653">
    <property type="component" value="Unassembled WGS sequence"/>
</dbReference>
<comment type="caution">
    <text evidence="3">The sequence shown here is derived from an EMBL/GenBank/DDBJ whole genome shotgun (WGS) entry which is preliminary data.</text>
</comment>
<feature type="chain" id="PRO_5044663400" evidence="1">
    <location>
        <begin position="25"/>
        <end position="122"/>
    </location>
</feature>
<proteinExistence type="predicted"/>
<keyword evidence="1" id="KW-0732">Signal</keyword>
<accession>A0A822Y0Z6</accession>
<protein>
    <submittedName>
        <fullName evidence="3">Uncharacterized protein</fullName>
    </submittedName>
</protein>
<gene>
    <name evidence="2" type="ORF">HUJ06_026978</name>
    <name evidence="3" type="ORF">HUJ06_027137</name>
</gene>
<evidence type="ECO:0000313" key="3">
    <source>
        <dbReference type="EMBL" id="DAD25673.1"/>
    </source>
</evidence>
<evidence type="ECO:0000313" key="4">
    <source>
        <dbReference type="Proteomes" id="UP000607653"/>
    </source>
</evidence>
<dbReference type="EMBL" id="DUZY01000001">
    <property type="protein sequence ID" value="DAD25673.1"/>
    <property type="molecule type" value="Genomic_DNA"/>
</dbReference>